<keyword evidence="1" id="KW-0732">Signal</keyword>
<dbReference type="SMART" id="SM00254">
    <property type="entry name" value="ShKT"/>
    <property type="match status" value="1"/>
</dbReference>
<name>A0A922LCY2_SCHHA</name>
<evidence type="ECO:0000259" key="5">
    <source>
        <dbReference type="PROSITE" id="PS51670"/>
    </source>
</evidence>
<evidence type="ECO:0000259" key="4">
    <source>
        <dbReference type="PROSITE" id="PS50900"/>
    </source>
</evidence>
<dbReference type="PROSITE" id="PS51670">
    <property type="entry name" value="SHKT"/>
    <property type="match status" value="1"/>
</dbReference>
<dbReference type="EMBL" id="AMPZ03000149">
    <property type="protein sequence ID" value="KAH9577910.1"/>
    <property type="molecule type" value="Genomic_DNA"/>
</dbReference>
<dbReference type="CDD" id="cd19941">
    <property type="entry name" value="TIL"/>
    <property type="match status" value="1"/>
</dbReference>
<dbReference type="GeneID" id="75577774"/>
<organism evidence="6 7">
    <name type="scientific">Schistosoma haematobium</name>
    <name type="common">Blood fluke</name>
    <dbReference type="NCBI Taxonomy" id="6185"/>
    <lineage>
        <taxon>Eukaryota</taxon>
        <taxon>Metazoa</taxon>
        <taxon>Spiralia</taxon>
        <taxon>Lophotrochozoa</taxon>
        <taxon>Platyhelminthes</taxon>
        <taxon>Trematoda</taxon>
        <taxon>Digenea</taxon>
        <taxon>Strigeidida</taxon>
        <taxon>Schistosomatoidea</taxon>
        <taxon>Schistosomatidae</taxon>
        <taxon>Schistosoma</taxon>
    </lineage>
</organism>
<accession>A0A922LCY2</accession>
<reference evidence="6" key="1">
    <citation type="journal article" date="2012" name="Nat. Genet.">
        <title>Whole-genome sequence of Schistosoma haematobium.</title>
        <authorList>
            <person name="Young N.D."/>
            <person name="Jex A.R."/>
            <person name="Li B."/>
            <person name="Liu S."/>
            <person name="Yang L."/>
            <person name="Xiong Z."/>
            <person name="Li Y."/>
            <person name="Cantacessi C."/>
            <person name="Hall R.S."/>
            <person name="Xu X."/>
            <person name="Chen F."/>
            <person name="Wu X."/>
            <person name="Zerlotini A."/>
            <person name="Oliveira G."/>
            <person name="Hofmann A."/>
            <person name="Zhang G."/>
            <person name="Fang X."/>
            <person name="Kang Y."/>
            <person name="Campbell B.E."/>
            <person name="Loukas A."/>
            <person name="Ranganathan S."/>
            <person name="Rollinson D."/>
            <person name="Rinaldi G."/>
            <person name="Brindley P.J."/>
            <person name="Yang H."/>
            <person name="Wang J."/>
            <person name="Wang J."/>
            <person name="Gasser R.B."/>
        </authorList>
    </citation>
    <scope>NUCLEOTIDE SEQUENCE</scope>
</reference>
<proteinExistence type="predicted"/>
<dbReference type="InterPro" id="IPR010909">
    <property type="entry name" value="PLAC"/>
</dbReference>
<evidence type="ECO:0000313" key="7">
    <source>
        <dbReference type="Proteomes" id="UP000471633"/>
    </source>
</evidence>
<evidence type="ECO:0000256" key="1">
    <source>
        <dbReference type="ARBA" id="ARBA00022729"/>
    </source>
</evidence>
<dbReference type="InterPro" id="IPR036084">
    <property type="entry name" value="Ser_inhib-like_sf"/>
</dbReference>
<dbReference type="SUPFAM" id="SSF57567">
    <property type="entry name" value="Serine protease inhibitors"/>
    <property type="match status" value="1"/>
</dbReference>
<keyword evidence="3" id="KW-1133">Transmembrane helix</keyword>
<dbReference type="KEGG" id="shx:MS3_00008224"/>
<sequence>MNLSSLRSSEGYLKWLILFIIITVIICLQHDIIESKRHHLKQNRRYGDKCKMIKHKCMPPIYTYGPCYKGISQKKVIIFTKNSDCICVPFVYKLMKQCPCGSPKKIIYTCPNNKTVKSYIYEKRVNGKCEKFPLKRKHTKNCIIRYVWKLAKSKIIRKKRSIQLHTSSGSKCGPNQHYVPERNPCPETCEGKFFGVESRCSHLTSGPGCECLPGFMRDGILCVPPSQCGCLESVCIDRVSTEKCKLWRSEGRCHKDKAIMQRFCRATCQRCERPCEDQIATSQCELIKRRGECSLDFYKSMCMLTCSQQNCRCPKCHVESGSCHPITKNIELRHICYQLQSNGSCNPLITRRYRPCGDCPARLSRIPGKCNYCKGFRKVYLRTYFREEVGFKRCLMVERSHEEKCSCDRINLALKTCQANKIPVLKTMVRVKTSCDKCIYKKINILGKPIGKS</sequence>
<evidence type="ECO:0000256" key="2">
    <source>
        <dbReference type="PROSITE-ProRule" id="PRU01005"/>
    </source>
</evidence>
<comment type="caution">
    <text evidence="2">Lacks conserved residue(s) required for the propagation of feature annotation.</text>
</comment>
<dbReference type="InterPro" id="IPR003582">
    <property type="entry name" value="ShKT_dom"/>
</dbReference>
<feature type="domain" description="PLAC" evidence="4">
    <location>
        <begin position="271"/>
        <end position="310"/>
    </location>
</feature>
<keyword evidence="3" id="KW-0812">Transmembrane</keyword>
<evidence type="ECO:0000256" key="3">
    <source>
        <dbReference type="SAM" id="Phobius"/>
    </source>
</evidence>
<reference evidence="6" key="3">
    <citation type="submission" date="2021-06" db="EMBL/GenBank/DDBJ databases">
        <title>Chromosome-level genome assembly for S. haematobium.</title>
        <authorList>
            <person name="Stroehlein A.J."/>
        </authorList>
    </citation>
    <scope>NUCLEOTIDE SEQUENCE</scope>
</reference>
<dbReference type="Gene3D" id="2.10.25.10">
    <property type="entry name" value="Laminin"/>
    <property type="match status" value="1"/>
</dbReference>
<feature type="domain" description="ShKT" evidence="5">
    <location>
        <begin position="235"/>
        <end position="271"/>
    </location>
</feature>
<reference evidence="6" key="4">
    <citation type="journal article" date="2022" name="PLoS Pathog.">
        <title>Chromosome-level genome of Schistosoma haematobium underpins genome-wide explorations of molecular variation.</title>
        <authorList>
            <person name="Stroehlein A.J."/>
            <person name="Korhonen P.K."/>
            <person name="Lee V.V."/>
            <person name="Ralph S.A."/>
            <person name="Mentink-Kane M."/>
            <person name="You H."/>
            <person name="McManus D.P."/>
            <person name="Tchuente L.T."/>
            <person name="Stothard J.R."/>
            <person name="Kaur P."/>
            <person name="Dudchenko O."/>
            <person name="Aiden E.L."/>
            <person name="Yang B."/>
            <person name="Yang H."/>
            <person name="Emery A.M."/>
            <person name="Webster B.L."/>
            <person name="Brindley P.J."/>
            <person name="Rollinson D."/>
            <person name="Chang B.C.H."/>
            <person name="Gasser R.B."/>
            <person name="Young N.D."/>
        </authorList>
    </citation>
    <scope>NUCLEOTIDE SEQUENCE</scope>
</reference>
<gene>
    <name evidence="6" type="ORF">MS3_00008224</name>
</gene>
<evidence type="ECO:0000313" key="6">
    <source>
        <dbReference type="EMBL" id="KAH9577910.1"/>
    </source>
</evidence>
<protein>
    <submittedName>
        <fullName evidence="6">Uncharacterized protein</fullName>
    </submittedName>
</protein>
<dbReference type="PROSITE" id="PS50900">
    <property type="entry name" value="PLAC"/>
    <property type="match status" value="1"/>
</dbReference>
<keyword evidence="7" id="KW-1185">Reference proteome</keyword>
<dbReference type="RefSeq" id="XP_051063922.1">
    <property type="nucleotide sequence ID" value="XM_051216578.1"/>
</dbReference>
<keyword evidence="3" id="KW-0472">Membrane</keyword>
<dbReference type="Proteomes" id="UP000471633">
    <property type="component" value="Unassembled WGS sequence"/>
</dbReference>
<feature type="transmembrane region" description="Helical" evidence="3">
    <location>
        <begin position="12"/>
        <end position="33"/>
    </location>
</feature>
<comment type="caution">
    <text evidence="6">The sequence shown here is derived from an EMBL/GenBank/DDBJ whole genome shotgun (WGS) entry which is preliminary data.</text>
</comment>
<dbReference type="AlphaFoldDB" id="A0A922LCY2"/>
<dbReference type="CTD" id="75577774"/>
<reference evidence="6" key="2">
    <citation type="journal article" date="2019" name="Gigascience">
        <title>High-quality Schistosoma haematobium genome achieved by single-molecule and long-range sequencing.</title>
        <authorList>
            <person name="Stroehlein A.J."/>
            <person name="Korhonen P.K."/>
            <person name="Chong T.M."/>
            <person name="Lim Y.L."/>
            <person name="Chan K.G."/>
            <person name="Webster B."/>
            <person name="Rollinson D."/>
            <person name="Brindley P.J."/>
            <person name="Gasser R.B."/>
            <person name="Young N.D."/>
        </authorList>
    </citation>
    <scope>NUCLEOTIDE SEQUENCE</scope>
</reference>